<evidence type="ECO:0000256" key="3">
    <source>
        <dbReference type="ARBA" id="ARBA00023163"/>
    </source>
</evidence>
<dbReference type="InterPro" id="IPR020449">
    <property type="entry name" value="Tscrpt_reg_AraC-type_HTH"/>
</dbReference>
<sequence>MAFGGDRMQAPDRSNRIEKDLSNYHFSDLQFLTEEDGDVMKFSTSPKHGSGQEILIRVIDGLFVVYTDLYVQNGDSPNKDDYQKVISMYQLFDGEAQLNFKSGTACLIKKNDIVNFAGNAEFESTTSYQSHFVSVGLLCYYEELLEALPGLRLDTAGLKSYYQDVSARREVLIYNNDLQFSAVAKLLKDAVLSENMYLVKAKALELLYLGITNYVKFKDKPRQKYNRKLLERIAKAKAQIEQNPQHSVTIPELAEYCGISPTYFKTIFKDCYGVQPHRYLTQRRLEEAKELLAKTDMSIAHIAEQLGFVSSSRFAETFKREYGFLPSAYRKEMKS</sequence>
<keyword evidence="3" id="KW-0804">Transcription</keyword>
<feature type="domain" description="HTH araC/xylS-type" evidence="4">
    <location>
        <begin position="234"/>
        <end position="332"/>
    </location>
</feature>
<evidence type="ECO:0000259" key="4">
    <source>
        <dbReference type="PROSITE" id="PS01124"/>
    </source>
</evidence>
<dbReference type="GO" id="GO:0043565">
    <property type="term" value="F:sequence-specific DNA binding"/>
    <property type="evidence" value="ECO:0007669"/>
    <property type="project" value="InterPro"/>
</dbReference>
<dbReference type="InterPro" id="IPR018060">
    <property type="entry name" value="HTH_AraC"/>
</dbReference>
<protein>
    <submittedName>
        <fullName evidence="5">Helix-turn-helix transcriptional regulator</fullName>
    </submittedName>
</protein>
<name>A0A6I2U7P6_9FIRM</name>
<comment type="caution">
    <text evidence="5">The sequence shown here is derived from an EMBL/GenBank/DDBJ whole genome shotgun (WGS) entry which is preliminary data.</text>
</comment>
<dbReference type="Pfam" id="PF12833">
    <property type="entry name" value="HTH_18"/>
    <property type="match status" value="1"/>
</dbReference>
<dbReference type="PANTHER" id="PTHR43280">
    <property type="entry name" value="ARAC-FAMILY TRANSCRIPTIONAL REGULATOR"/>
    <property type="match status" value="1"/>
</dbReference>
<dbReference type="PANTHER" id="PTHR43280:SF2">
    <property type="entry name" value="HTH-TYPE TRANSCRIPTIONAL REGULATOR EXSA"/>
    <property type="match status" value="1"/>
</dbReference>
<dbReference type="PRINTS" id="PR00032">
    <property type="entry name" value="HTHARAC"/>
</dbReference>
<dbReference type="InterPro" id="IPR009057">
    <property type="entry name" value="Homeodomain-like_sf"/>
</dbReference>
<dbReference type="Gene3D" id="1.10.10.60">
    <property type="entry name" value="Homeodomain-like"/>
    <property type="match status" value="2"/>
</dbReference>
<evidence type="ECO:0000313" key="5">
    <source>
        <dbReference type="EMBL" id="MST91370.1"/>
    </source>
</evidence>
<accession>A0A6I2U7P6</accession>
<dbReference type="SMART" id="SM00342">
    <property type="entry name" value="HTH_ARAC"/>
    <property type="match status" value="1"/>
</dbReference>
<dbReference type="EMBL" id="VUNJ01000004">
    <property type="protein sequence ID" value="MST91370.1"/>
    <property type="molecule type" value="Genomic_DNA"/>
</dbReference>
<evidence type="ECO:0000313" key="6">
    <source>
        <dbReference type="Proteomes" id="UP000431913"/>
    </source>
</evidence>
<dbReference type="PROSITE" id="PS01124">
    <property type="entry name" value="HTH_ARAC_FAMILY_2"/>
    <property type="match status" value="1"/>
</dbReference>
<dbReference type="AlphaFoldDB" id="A0A6I2U7P6"/>
<reference evidence="5 6" key="1">
    <citation type="submission" date="2019-08" db="EMBL/GenBank/DDBJ databases">
        <title>In-depth cultivation of the pig gut microbiome towards novel bacterial diversity and tailored functional studies.</title>
        <authorList>
            <person name="Wylensek D."/>
            <person name="Hitch T.C.A."/>
            <person name="Clavel T."/>
        </authorList>
    </citation>
    <scope>NUCLEOTIDE SEQUENCE [LARGE SCALE GENOMIC DNA]</scope>
    <source>
        <strain evidence="5 6">WCA3-601-WT-6J</strain>
    </source>
</reference>
<gene>
    <name evidence="5" type="ORF">FYJ76_05365</name>
</gene>
<dbReference type="GO" id="GO:0003700">
    <property type="term" value="F:DNA-binding transcription factor activity"/>
    <property type="evidence" value="ECO:0007669"/>
    <property type="project" value="InterPro"/>
</dbReference>
<organism evidence="5 6">
    <name type="scientific">Ruthenibacterium lactatiformans</name>
    <dbReference type="NCBI Taxonomy" id="1550024"/>
    <lineage>
        <taxon>Bacteria</taxon>
        <taxon>Bacillati</taxon>
        <taxon>Bacillota</taxon>
        <taxon>Clostridia</taxon>
        <taxon>Eubacteriales</taxon>
        <taxon>Oscillospiraceae</taxon>
        <taxon>Ruthenibacterium</taxon>
    </lineage>
</organism>
<dbReference type="SUPFAM" id="SSF46689">
    <property type="entry name" value="Homeodomain-like"/>
    <property type="match status" value="2"/>
</dbReference>
<keyword evidence="2" id="KW-0238">DNA-binding</keyword>
<proteinExistence type="predicted"/>
<dbReference type="Proteomes" id="UP000431913">
    <property type="component" value="Unassembled WGS sequence"/>
</dbReference>
<evidence type="ECO:0000256" key="2">
    <source>
        <dbReference type="ARBA" id="ARBA00023125"/>
    </source>
</evidence>
<keyword evidence="1" id="KW-0805">Transcription regulation</keyword>
<evidence type="ECO:0000256" key="1">
    <source>
        <dbReference type="ARBA" id="ARBA00023015"/>
    </source>
</evidence>